<keyword evidence="6" id="KW-0680">Restriction system</keyword>
<dbReference type="Gene3D" id="1.20.1250.20">
    <property type="entry name" value="MFS general substrate transporter like domains"/>
    <property type="match status" value="1"/>
</dbReference>
<evidence type="ECO:0000256" key="9">
    <source>
        <dbReference type="SAM" id="Phobius"/>
    </source>
</evidence>
<keyword evidence="5 9" id="KW-0812">Transmembrane</keyword>
<dbReference type="GO" id="GO:0005886">
    <property type="term" value="C:plasma membrane"/>
    <property type="evidence" value="ECO:0007669"/>
    <property type="project" value="TreeGrafter"/>
</dbReference>
<evidence type="ECO:0000256" key="8">
    <source>
        <dbReference type="ARBA" id="ARBA00023136"/>
    </source>
</evidence>
<dbReference type="EMBL" id="KZ678128">
    <property type="protein sequence ID" value="PSN74786.1"/>
    <property type="molecule type" value="Genomic_DNA"/>
</dbReference>
<feature type="transmembrane region" description="Helical" evidence="9">
    <location>
        <begin position="419"/>
        <end position="445"/>
    </location>
</feature>
<evidence type="ECO:0000313" key="10">
    <source>
        <dbReference type="EMBL" id="PSN74786.1"/>
    </source>
</evidence>
<protein>
    <submittedName>
        <fullName evidence="10">MFS general substrate transporter</fullName>
    </submittedName>
</protein>
<dbReference type="GO" id="GO:0003677">
    <property type="term" value="F:DNA binding"/>
    <property type="evidence" value="ECO:0007669"/>
    <property type="project" value="InterPro"/>
</dbReference>
<feature type="transmembrane region" description="Helical" evidence="9">
    <location>
        <begin position="487"/>
        <end position="507"/>
    </location>
</feature>
<accession>A0A2T2PB66</accession>
<proteinExistence type="predicted"/>
<evidence type="ECO:0000256" key="7">
    <source>
        <dbReference type="ARBA" id="ARBA00022989"/>
    </source>
</evidence>
<comment type="subcellular location">
    <subcellularLocation>
        <location evidence="1">Membrane</location>
        <topology evidence="1">Multi-pass membrane protein</topology>
    </subcellularLocation>
</comment>
<dbReference type="Pfam" id="PF07690">
    <property type="entry name" value="MFS_1"/>
    <property type="match status" value="1"/>
</dbReference>
<dbReference type="AlphaFoldDB" id="A0A2T2PB66"/>
<keyword evidence="8 9" id="KW-0472">Membrane</keyword>
<dbReference type="Proteomes" id="UP000240883">
    <property type="component" value="Unassembled WGS sequence"/>
</dbReference>
<dbReference type="InterPro" id="IPR011701">
    <property type="entry name" value="MFS"/>
</dbReference>
<dbReference type="GO" id="GO:0022857">
    <property type="term" value="F:transmembrane transporter activity"/>
    <property type="evidence" value="ECO:0007669"/>
    <property type="project" value="InterPro"/>
</dbReference>
<evidence type="ECO:0000256" key="4">
    <source>
        <dbReference type="ARBA" id="ARBA00022691"/>
    </source>
</evidence>
<sequence>MLENMKEVKPLETTVERYETVSDGEMSSKVIQQPAAMGTVTITDQKDIFLIPAPSADPRVSSLGLALVSGFGGLLNFYIPTYAAAGATYADITALMTYPSMFMGVGNLVCMPLALAIGRRPVYLGSLVLLIGSAVLAAYSKDYNWHLGARMLLGLGAGQSEALVPMMIQEIHFVHERSTFLMWQSAIQTVIAAVYVICASPIAGAIGPENWYNLGAGLCGVTLVFSIFWVPESRYDRSLAAYGQFSEDGDDDTHTTPPPVKISDRPALDTTKYLPRTLWSDMRVFVGKPDWMEGWYGFTNTFQILLFPNVLWAFCLNGLTIGVNIAIGTTYGTIVTSPPYNWADKSASYVNAGQIVVAFVALPLLGNGSDFVIKWRARRNGGIHEPENRLLLLWVPTIIGVIASVLYGQAGQHPEKYHWFVIVFANAGYYFAFVGANIAAITYLLDAYPARAGPVLVVITAFRGFVSFGASYGVAKFIEDAGYDGSFGTYGGLTALFGLLGIPIFIFGKQIRKYTGRYATKKQTGHPSMSR</sequence>
<dbReference type="GO" id="GO:0009307">
    <property type="term" value="P:DNA restriction-modification system"/>
    <property type="evidence" value="ECO:0007669"/>
    <property type="project" value="UniProtKB-KW"/>
</dbReference>
<dbReference type="GO" id="GO:0032259">
    <property type="term" value="P:methylation"/>
    <property type="evidence" value="ECO:0007669"/>
    <property type="project" value="UniProtKB-KW"/>
</dbReference>
<feature type="transmembrane region" description="Helical" evidence="9">
    <location>
        <begin position="122"/>
        <end position="139"/>
    </location>
</feature>
<evidence type="ECO:0000256" key="6">
    <source>
        <dbReference type="ARBA" id="ARBA00022747"/>
    </source>
</evidence>
<evidence type="ECO:0000256" key="3">
    <source>
        <dbReference type="ARBA" id="ARBA00022679"/>
    </source>
</evidence>
<feature type="transmembrane region" description="Helical" evidence="9">
    <location>
        <begin position="452"/>
        <end position="475"/>
    </location>
</feature>
<keyword evidence="2" id="KW-0489">Methyltransferase</keyword>
<dbReference type="PANTHER" id="PTHR23502:SF164">
    <property type="entry name" value="MAJOR FACILITATOR SUPERFAMILY (MFS) PROFILE DOMAIN-CONTAINING PROTEIN"/>
    <property type="match status" value="1"/>
</dbReference>
<feature type="transmembrane region" description="Helical" evidence="9">
    <location>
        <begin position="180"/>
        <end position="205"/>
    </location>
</feature>
<keyword evidence="11" id="KW-1185">Reference proteome</keyword>
<reference evidence="10 11" key="1">
    <citation type="journal article" date="2018" name="Front. Microbiol.">
        <title>Genome-Wide Analysis of Corynespora cassiicola Leaf Fall Disease Putative Effectors.</title>
        <authorList>
            <person name="Lopez D."/>
            <person name="Ribeiro S."/>
            <person name="Label P."/>
            <person name="Fumanal B."/>
            <person name="Venisse J.S."/>
            <person name="Kohler A."/>
            <person name="de Oliveira R.R."/>
            <person name="Labutti K."/>
            <person name="Lipzen A."/>
            <person name="Lail K."/>
            <person name="Bauer D."/>
            <person name="Ohm R.A."/>
            <person name="Barry K.W."/>
            <person name="Spatafora J."/>
            <person name="Grigoriev I.V."/>
            <person name="Martin F.M."/>
            <person name="Pujade-Renaud V."/>
        </authorList>
    </citation>
    <scope>NUCLEOTIDE SEQUENCE [LARGE SCALE GENOMIC DNA]</scope>
    <source>
        <strain evidence="10 11">Philippines</strain>
    </source>
</reference>
<dbReference type="STRING" id="1448308.A0A2T2PB66"/>
<name>A0A2T2PB66_CORCC</name>
<dbReference type="OrthoDB" id="268400at2759"/>
<dbReference type="SUPFAM" id="SSF103473">
    <property type="entry name" value="MFS general substrate transporter"/>
    <property type="match status" value="1"/>
</dbReference>
<keyword evidence="7 9" id="KW-1133">Transmembrane helix</keyword>
<dbReference type="InterPro" id="IPR036259">
    <property type="entry name" value="MFS_trans_sf"/>
</dbReference>
<feature type="transmembrane region" description="Helical" evidence="9">
    <location>
        <begin position="211"/>
        <end position="230"/>
    </location>
</feature>
<gene>
    <name evidence="10" type="ORF">BS50DRAFT_512004</name>
</gene>
<feature type="transmembrane region" description="Helical" evidence="9">
    <location>
        <begin position="95"/>
        <end position="115"/>
    </location>
</feature>
<keyword evidence="3" id="KW-0808">Transferase</keyword>
<feature type="transmembrane region" description="Helical" evidence="9">
    <location>
        <begin position="304"/>
        <end position="327"/>
    </location>
</feature>
<evidence type="ECO:0000256" key="1">
    <source>
        <dbReference type="ARBA" id="ARBA00004141"/>
    </source>
</evidence>
<dbReference type="InterPro" id="IPR017985">
    <property type="entry name" value="MeTrfase_CN4_CS"/>
</dbReference>
<dbReference type="PROSITE" id="PS00093">
    <property type="entry name" value="N4_MTASE"/>
    <property type="match status" value="1"/>
</dbReference>
<keyword evidence="4" id="KW-0949">S-adenosyl-L-methionine</keyword>
<evidence type="ECO:0000256" key="5">
    <source>
        <dbReference type="ARBA" id="ARBA00022692"/>
    </source>
</evidence>
<dbReference type="GO" id="GO:0015667">
    <property type="term" value="F:site-specific DNA-methyltransferase (cytosine-N4-specific) activity"/>
    <property type="evidence" value="ECO:0007669"/>
    <property type="project" value="InterPro"/>
</dbReference>
<dbReference type="PANTHER" id="PTHR23502">
    <property type="entry name" value="MAJOR FACILITATOR SUPERFAMILY"/>
    <property type="match status" value="1"/>
</dbReference>
<feature type="transmembrane region" description="Helical" evidence="9">
    <location>
        <begin position="347"/>
        <end position="369"/>
    </location>
</feature>
<evidence type="ECO:0000313" key="11">
    <source>
        <dbReference type="Proteomes" id="UP000240883"/>
    </source>
</evidence>
<feature type="transmembrane region" description="Helical" evidence="9">
    <location>
        <begin position="63"/>
        <end position="83"/>
    </location>
</feature>
<feature type="transmembrane region" description="Helical" evidence="9">
    <location>
        <begin position="390"/>
        <end position="407"/>
    </location>
</feature>
<evidence type="ECO:0000256" key="2">
    <source>
        <dbReference type="ARBA" id="ARBA00022603"/>
    </source>
</evidence>
<organism evidence="10 11">
    <name type="scientific">Corynespora cassiicola Philippines</name>
    <dbReference type="NCBI Taxonomy" id="1448308"/>
    <lineage>
        <taxon>Eukaryota</taxon>
        <taxon>Fungi</taxon>
        <taxon>Dikarya</taxon>
        <taxon>Ascomycota</taxon>
        <taxon>Pezizomycotina</taxon>
        <taxon>Dothideomycetes</taxon>
        <taxon>Pleosporomycetidae</taxon>
        <taxon>Pleosporales</taxon>
        <taxon>Corynesporascaceae</taxon>
        <taxon>Corynespora</taxon>
    </lineage>
</organism>